<accession>A0A0V0HM37</accession>
<reference evidence="1" key="1">
    <citation type="submission" date="2015-12" db="EMBL/GenBank/DDBJ databases">
        <title>Gene expression during late stages of embryo sac development: a critical building block for successful pollen-pistil interactions.</title>
        <authorList>
            <person name="Liu Y."/>
            <person name="Joly V."/>
            <person name="Sabar M."/>
            <person name="Matton D.P."/>
        </authorList>
    </citation>
    <scope>NUCLEOTIDE SEQUENCE</scope>
</reference>
<dbReference type="AlphaFoldDB" id="A0A0V0HM37"/>
<sequence length="108" mass="12369">MHFINSTKTSSQSKVSMRAKFPHFQSQIDSSRKPETQKVILQRSNYNVQFYNHKRHNLMIYGETEIISCITPLSDSMIHQTSSAKKVRSCFAVILSLADTLDFAKSIN</sequence>
<proteinExistence type="predicted"/>
<organism evidence="1">
    <name type="scientific">Solanum chacoense</name>
    <name type="common">Chaco potato</name>
    <dbReference type="NCBI Taxonomy" id="4108"/>
    <lineage>
        <taxon>Eukaryota</taxon>
        <taxon>Viridiplantae</taxon>
        <taxon>Streptophyta</taxon>
        <taxon>Embryophyta</taxon>
        <taxon>Tracheophyta</taxon>
        <taxon>Spermatophyta</taxon>
        <taxon>Magnoliopsida</taxon>
        <taxon>eudicotyledons</taxon>
        <taxon>Gunneridae</taxon>
        <taxon>Pentapetalae</taxon>
        <taxon>asterids</taxon>
        <taxon>lamiids</taxon>
        <taxon>Solanales</taxon>
        <taxon>Solanaceae</taxon>
        <taxon>Solanoideae</taxon>
        <taxon>Solaneae</taxon>
        <taxon>Solanum</taxon>
    </lineage>
</organism>
<evidence type="ECO:0000313" key="1">
    <source>
        <dbReference type="EMBL" id="JAP21500.1"/>
    </source>
</evidence>
<dbReference type="EMBL" id="GEDG01017626">
    <property type="protein sequence ID" value="JAP21500.1"/>
    <property type="molecule type" value="Transcribed_RNA"/>
</dbReference>
<name>A0A0V0HM37_SOLCH</name>
<protein>
    <submittedName>
        <fullName evidence="1">Putative ovule protein</fullName>
    </submittedName>
</protein>